<dbReference type="AlphaFoldDB" id="A0A848M2T7"/>
<feature type="domain" description="GGDEF" evidence="3">
    <location>
        <begin position="270"/>
        <end position="402"/>
    </location>
</feature>
<dbReference type="Gene3D" id="3.20.20.450">
    <property type="entry name" value="EAL domain"/>
    <property type="match status" value="1"/>
</dbReference>
<reference evidence="5 6" key="1">
    <citation type="submission" date="2020-04" db="EMBL/GenBank/DDBJ databases">
        <title>Paenibacillus algicola sp. nov., a novel marine bacterium producing alginate lyase.</title>
        <authorList>
            <person name="Huang H."/>
        </authorList>
    </citation>
    <scope>NUCLEOTIDE SEQUENCE [LARGE SCALE GENOMIC DNA]</scope>
    <source>
        <strain evidence="5 6">L7-75</strain>
    </source>
</reference>
<evidence type="ECO:0000259" key="2">
    <source>
        <dbReference type="PROSITE" id="PS50883"/>
    </source>
</evidence>
<dbReference type="GO" id="GO:0016020">
    <property type="term" value="C:membrane"/>
    <property type="evidence" value="ECO:0007669"/>
    <property type="project" value="UniProtKB-UniRule"/>
</dbReference>
<accession>A0A848M2T7</accession>
<dbReference type="InterPro" id="IPR000160">
    <property type="entry name" value="GGDEF_dom"/>
</dbReference>
<feature type="transmembrane region" description="Helical" evidence="1">
    <location>
        <begin position="40"/>
        <end position="65"/>
    </location>
</feature>
<dbReference type="Gene3D" id="3.30.70.270">
    <property type="match status" value="1"/>
</dbReference>
<evidence type="ECO:0000259" key="3">
    <source>
        <dbReference type="PROSITE" id="PS50887"/>
    </source>
</evidence>
<dbReference type="PROSITE" id="PS50924">
    <property type="entry name" value="MHYT"/>
    <property type="match status" value="1"/>
</dbReference>
<feature type="transmembrane region" description="Helical" evidence="1">
    <location>
        <begin position="210"/>
        <end position="235"/>
    </location>
</feature>
<keyword evidence="1" id="KW-1133">Transmembrane helix</keyword>
<feature type="domain" description="MHYT" evidence="4">
    <location>
        <begin position="5"/>
        <end position="197"/>
    </location>
</feature>
<dbReference type="RefSeq" id="WP_169503123.1">
    <property type="nucleotide sequence ID" value="NZ_JABBPN010000001.1"/>
</dbReference>
<dbReference type="NCBIfam" id="TIGR00254">
    <property type="entry name" value="GGDEF"/>
    <property type="match status" value="1"/>
</dbReference>
<keyword evidence="1" id="KW-0812">Transmembrane</keyword>
<dbReference type="SMART" id="SM00267">
    <property type="entry name" value="GGDEF"/>
    <property type="match status" value="1"/>
</dbReference>
<dbReference type="CDD" id="cd01948">
    <property type="entry name" value="EAL"/>
    <property type="match status" value="1"/>
</dbReference>
<evidence type="ECO:0000259" key="4">
    <source>
        <dbReference type="PROSITE" id="PS50924"/>
    </source>
</evidence>
<gene>
    <name evidence="5" type="ORF">HII30_01355</name>
</gene>
<dbReference type="InterPro" id="IPR005330">
    <property type="entry name" value="MHYT_dom"/>
</dbReference>
<dbReference type="SUPFAM" id="SSF141868">
    <property type="entry name" value="EAL domain-like"/>
    <property type="match status" value="1"/>
</dbReference>
<dbReference type="InterPro" id="IPR052155">
    <property type="entry name" value="Biofilm_reg_signaling"/>
</dbReference>
<evidence type="ECO:0000313" key="6">
    <source>
        <dbReference type="Proteomes" id="UP000565468"/>
    </source>
</evidence>
<dbReference type="SMART" id="SM00052">
    <property type="entry name" value="EAL"/>
    <property type="match status" value="1"/>
</dbReference>
<keyword evidence="1" id="KW-0472">Membrane</keyword>
<feature type="domain" description="EAL" evidence="2">
    <location>
        <begin position="411"/>
        <end position="664"/>
    </location>
</feature>
<feature type="transmembrane region" description="Helical" evidence="1">
    <location>
        <begin position="139"/>
        <end position="159"/>
    </location>
</feature>
<feature type="transmembrane region" description="Helical" evidence="1">
    <location>
        <begin position="6"/>
        <end position="28"/>
    </location>
</feature>
<dbReference type="Pfam" id="PF03707">
    <property type="entry name" value="MHYT"/>
    <property type="match status" value="2"/>
</dbReference>
<dbReference type="PROSITE" id="PS50883">
    <property type="entry name" value="EAL"/>
    <property type="match status" value="1"/>
</dbReference>
<dbReference type="InterPro" id="IPR035919">
    <property type="entry name" value="EAL_sf"/>
</dbReference>
<sequence>MQAHYNGWIVALSVLISVWASYSALNIASRVYRTSGVRELLWLLGGSTVMGLGIWSMHFIGMLALHLGQEITYKTGLTLLSALISCGGSFVAFYLATRLKAGPVRMLFGGFCLASGVTVMHYMGMSAMVMNAEITYDPWWVAASILIALVASNAALLLFRGFRYSVRFSRWKLYSAMLMGLAVSGMHYAGMKAAQFHNHQSVMAIKESGYASFLWIGISAATGIILLVSIAAVFFERHVLEKMAYHDSLTGLPNRYGMVRYMDSRLDRSWTGAVLFIDLDRFKSVNDMYGHDIGDLLLQEVADRFRQAGGQQTLIYRLGGDEFLALIPRADKGRAEEVAQRLLTAIQSPVVVEGYELSVTASIGISMAPEHGYEGSVLMRAADTAMYHVKKTGKNRFCFFDDIMAREQARRLRLERDLQKALPRRELTIFYQPKWDAEKDRLTGMEALLRWEHPELGKVTPSEFIPIAEENGSILPITRWMLEEVCSQSVRWQEEGLAAVPVSVNISSRVLDSALLVDMIHEALTASRLAPSGLELEITESIAMANLEDTIEQLGRLEQMGVRISMDDFGTGYSSLGRIGDLPFHTLKIDRSFIQKSSLFFKQAIIRNMVAIAGNLDLGIIAEGVETREQAEFLLSTGCHDMQGYFFGKPMAADSMSRWLSEGGAAGRLAAAEAAGAVATVAAARED</sequence>
<dbReference type="Proteomes" id="UP000565468">
    <property type="component" value="Unassembled WGS sequence"/>
</dbReference>
<protein>
    <submittedName>
        <fullName evidence="5">EAL domain-containing protein</fullName>
    </submittedName>
</protein>
<evidence type="ECO:0000313" key="5">
    <source>
        <dbReference type="EMBL" id="NMO94432.1"/>
    </source>
</evidence>
<keyword evidence="6" id="KW-1185">Reference proteome</keyword>
<evidence type="ECO:0000256" key="1">
    <source>
        <dbReference type="PROSITE-ProRule" id="PRU00244"/>
    </source>
</evidence>
<name>A0A848M2T7_PAELE</name>
<dbReference type="PANTHER" id="PTHR44757:SF2">
    <property type="entry name" value="BIOFILM ARCHITECTURE MAINTENANCE PROTEIN MBAA"/>
    <property type="match status" value="1"/>
</dbReference>
<dbReference type="SUPFAM" id="SSF55073">
    <property type="entry name" value="Nucleotide cyclase"/>
    <property type="match status" value="1"/>
</dbReference>
<comment type="caution">
    <text evidence="5">The sequence shown here is derived from an EMBL/GenBank/DDBJ whole genome shotgun (WGS) entry which is preliminary data.</text>
</comment>
<feature type="transmembrane region" description="Helical" evidence="1">
    <location>
        <begin position="77"/>
        <end position="95"/>
    </location>
</feature>
<dbReference type="EMBL" id="JABBPN010000001">
    <property type="protein sequence ID" value="NMO94432.1"/>
    <property type="molecule type" value="Genomic_DNA"/>
</dbReference>
<feature type="transmembrane region" description="Helical" evidence="1">
    <location>
        <begin position="107"/>
        <end position="127"/>
    </location>
</feature>
<dbReference type="InterPro" id="IPR029787">
    <property type="entry name" value="Nucleotide_cyclase"/>
</dbReference>
<organism evidence="5 6">
    <name type="scientific">Paenibacillus lemnae</name>
    <dbReference type="NCBI Taxonomy" id="1330551"/>
    <lineage>
        <taxon>Bacteria</taxon>
        <taxon>Bacillati</taxon>
        <taxon>Bacillota</taxon>
        <taxon>Bacilli</taxon>
        <taxon>Bacillales</taxon>
        <taxon>Paenibacillaceae</taxon>
        <taxon>Paenibacillus</taxon>
    </lineage>
</organism>
<dbReference type="Pfam" id="PF00990">
    <property type="entry name" value="GGDEF"/>
    <property type="match status" value="1"/>
</dbReference>
<dbReference type="PANTHER" id="PTHR44757">
    <property type="entry name" value="DIGUANYLATE CYCLASE DGCP"/>
    <property type="match status" value="1"/>
</dbReference>
<dbReference type="PROSITE" id="PS50887">
    <property type="entry name" value="GGDEF"/>
    <property type="match status" value="1"/>
</dbReference>
<dbReference type="Pfam" id="PF00563">
    <property type="entry name" value="EAL"/>
    <property type="match status" value="1"/>
</dbReference>
<dbReference type="CDD" id="cd01949">
    <property type="entry name" value="GGDEF"/>
    <property type="match status" value="1"/>
</dbReference>
<dbReference type="InterPro" id="IPR043128">
    <property type="entry name" value="Rev_trsase/Diguanyl_cyclase"/>
</dbReference>
<dbReference type="InterPro" id="IPR001633">
    <property type="entry name" value="EAL_dom"/>
</dbReference>
<proteinExistence type="predicted"/>